<feature type="compositionally biased region" description="Low complexity" evidence="1">
    <location>
        <begin position="89"/>
        <end position="103"/>
    </location>
</feature>
<protein>
    <submittedName>
        <fullName evidence="2">Uncharacterized protein</fullName>
    </submittedName>
</protein>
<proteinExistence type="predicted"/>
<dbReference type="Proteomes" id="UP001446871">
    <property type="component" value="Unassembled WGS sequence"/>
</dbReference>
<feature type="region of interest" description="Disordered" evidence="1">
    <location>
        <begin position="1"/>
        <end position="147"/>
    </location>
</feature>
<evidence type="ECO:0000256" key="1">
    <source>
        <dbReference type="SAM" id="MobiDB-lite"/>
    </source>
</evidence>
<feature type="compositionally biased region" description="Polar residues" evidence="1">
    <location>
        <begin position="68"/>
        <end position="85"/>
    </location>
</feature>
<accession>A0ABR1TQ56</accession>
<dbReference type="EMBL" id="JAQQWM010000009">
    <property type="protein sequence ID" value="KAK8047854.1"/>
    <property type="molecule type" value="Genomic_DNA"/>
</dbReference>
<keyword evidence="3" id="KW-1185">Reference proteome</keyword>
<comment type="caution">
    <text evidence="2">The sequence shown here is derived from an EMBL/GenBank/DDBJ whole genome shotgun (WGS) entry which is preliminary data.</text>
</comment>
<evidence type="ECO:0000313" key="2">
    <source>
        <dbReference type="EMBL" id="KAK8047854.1"/>
    </source>
</evidence>
<reference evidence="2 3" key="1">
    <citation type="submission" date="2023-01" db="EMBL/GenBank/DDBJ databases">
        <title>Analysis of 21 Apiospora genomes using comparative genomics revels a genus with tremendous synthesis potential of carbohydrate active enzymes and secondary metabolites.</title>
        <authorList>
            <person name="Sorensen T."/>
        </authorList>
    </citation>
    <scope>NUCLEOTIDE SEQUENCE [LARGE SCALE GENOMIC DNA]</scope>
    <source>
        <strain evidence="2 3">CBS 83171</strain>
    </source>
</reference>
<organism evidence="2 3">
    <name type="scientific">Apiospora saccharicola</name>
    <dbReference type="NCBI Taxonomy" id="335842"/>
    <lineage>
        <taxon>Eukaryota</taxon>
        <taxon>Fungi</taxon>
        <taxon>Dikarya</taxon>
        <taxon>Ascomycota</taxon>
        <taxon>Pezizomycotina</taxon>
        <taxon>Sordariomycetes</taxon>
        <taxon>Xylariomycetidae</taxon>
        <taxon>Amphisphaeriales</taxon>
        <taxon>Apiosporaceae</taxon>
        <taxon>Apiospora</taxon>
    </lineage>
</organism>
<name>A0ABR1TQ56_9PEZI</name>
<sequence>MEKPSLIVTLPLPEELRVPAKRKRAADDDDDDPDFEPKRRRGITNRRVVDSSDEDSDASTSKIGADSVAQSDNGSDDTSMTTNDASPKPLAMPHMMPLTMPTLTKPPPMKTPFTKAKAIRSRSTTKVRAAWPQSIPLALPRSPSTAR</sequence>
<evidence type="ECO:0000313" key="3">
    <source>
        <dbReference type="Proteomes" id="UP001446871"/>
    </source>
</evidence>
<gene>
    <name evidence="2" type="ORF">PG996_015918</name>
</gene>